<comment type="caution">
    <text evidence="2">The sequence shown here is derived from an EMBL/GenBank/DDBJ whole genome shotgun (WGS) entry which is preliminary data.</text>
</comment>
<dbReference type="OrthoDB" id="800022at2"/>
<name>A0A086AM35_FLAHY</name>
<keyword evidence="5" id="KW-1185">Reference proteome</keyword>
<dbReference type="STRING" id="991.IW20_07200"/>
<protein>
    <submittedName>
        <fullName evidence="2">Uncharacterized protein</fullName>
    </submittedName>
</protein>
<evidence type="ECO:0000256" key="1">
    <source>
        <dbReference type="SAM" id="Phobius"/>
    </source>
</evidence>
<sequence length="162" mass="18711">MFTNISWGNYIVVVILLLASWYLFVGFRFYFDDLKEVISGKRKLQFRRLGDPDYGDFQSEENNQDTPEPISSQPTFGEFDTIFQDVDTLVARLKSFIADAAKRKLHKQEFLDYIQLIFKEYPSVKDSALRSSVSELIVTECKTLASISVTQTEAEGLWNEKI</sequence>
<accession>A0A086AM35</accession>
<dbReference type="EMBL" id="JPRM01000008">
    <property type="protein sequence ID" value="KFF17749.1"/>
    <property type="molecule type" value="Genomic_DNA"/>
</dbReference>
<dbReference type="EMBL" id="MUGY01000013">
    <property type="protein sequence ID" value="OXA93717.1"/>
    <property type="molecule type" value="Genomic_DNA"/>
</dbReference>
<dbReference type="Proteomes" id="UP000198424">
    <property type="component" value="Unassembled WGS sequence"/>
</dbReference>
<keyword evidence="1" id="KW-0812">Transmembrane</keyword>
<dbReference type="RefSeq" id="WP_035620315.1">
    <property type="nucleotide sequence ID" value="NZ_JBEWQG010000002.1"/>
</dbReference>
<dbReference type="Proteomes" id="UP000028712">
    <property type="component" value="Unassembled WGS sequence"/>
</dbReference>
<dbReference type="eggNOG" id="ENOG5033FD8">
    <property type="taxonomic scope" value="Bacteria"/>
</dbReference>
<organism evidence="2 4">
    <name type="scientific">Flavobacterium hydatis</name>
    <name type="common">Cytophaga aquatilis</name>
    <dbReference type="NCBI Taxonomy" id="991"/>
    <lineage>
        <taxon>Bacteria</taxon>
        <taxon>Pseudomonadati</taxon>
        <taxon>Bacteroidota</taxon>
        <taxon>Flavobacteriia</taxon>
        <taxon>Flavobacteriales</taxon>
        <taxon>Flavobacteriaceae</taxon>
        <taxon>Flavobacterium</taxon>
    </lineage>
</organism>
<reference evidence="3 5" key="2">
    <citation type="submission" date="2016-11" db="EMBL/GenBank/DDBJ databases">
        <title>Whole genomes of Flavobacteriaceae.</title>
        <authorList>
            <person name="Stine C."/>
            <person name="Li C."/>
            <person name="Tadesse D."/>
        </authorList>
    </citation>
    <scope>NUCLEOTIDE SEQUENCE [LARGE SCALE GENOMIC DNA]</scope>
    <source>
        <strain evidence="3 5">ATCC 29551</strain>
    </source>
</reference>
<keyword evidence="1" id="KW-0472">Membrane</keyword>
<evidence type="ECO:0000313" key="4">
    <source>
        <dbReference type="Proteomes" id="UP000028712"/>
    </source>
</evidence>
<evidence type="ECO:0000313" key="3">
    <source>
        <dbReference type="EMBL" id="OXA93717.1"/>
    </source>
</evidence>
<dbReference type="AlphaFoldDB" id="A0A086AM35"/>
<reference evidence="2 4" key="1">
    <citation type="submission" date="2014-07" db="EMBL/GenBank/DDBJ databases">
        <title>Genome of Flavobacterium hydatis DSM 2063.</title>
        <authorList>
            <person name="Pipes S.E."/>
            <person name="Stropko S.J."/>
            <person name="Newman J.D."/>
        </authorList>
    </citation>
    <scope>NUCLEOTIDE SEQUENCE [LARGE SCALE GENOMIC DNA]</scope>
    <source>
        <strain evidence="2 4">DSM 2063</strain>
    </source>
</reference>
<proteinExistence type="predicted"/>
<evidence type="ECO:0000313" key="2">
    <source>
        <dbReference type="EMBL" id="KFF17749.1"/>
    </source>
</evidence>
<gene>
    <name evidence="3" type="ORF">B0A62_13300</name>
    <name evidence="2" type="ORF">IW20_07200</name>
</gene>
<keyword evidence="1" id="KW-1133">Transmembrane helix</keyword>
<evidence type="ECO:0000313" key="5">
    <source>
        <dbReference type="Proteomes" id="UP000198424"/>
    </source>
</evidence>
<feature type="transmembrane region" description="Helical" evidence="1">
    <location>
        <begin position="6"/>
        <end position="31"/>
    </location>
</feature>